<dbReference type="OrthoDB" id="5423516at2759"/>
<organism evidence="3 4">
    <name type="scientific">Bipolaris victoriae (strain FI3)</name>
    <name type="common">Victoria blight of oats agent</name>
    <name type="synonym">Cochliobolus victoriae</name>
    <dbReference type="NCBI Taxonomy" id="930091"/>
    <lineage>
        <taxon>Eukaryota</taxon>
        <taxon>Fungi</taxon>
        <taxon>Dikarya</taxon>
        <taxon>Ascomycota</taxon>
        <taxon>Pezizomycotina</taxon>
        <taxon>Dothideomycetes</taxon>
        <taxon>Pleosporomycetidae</taxon>
        <taxon>Pleosporales</taxon>
        <taxon>Pleosporineae</taxon>
        <taxon>Pleosporaceae</taxon>
        <taxon>Bipolaris</taxon>
    </lineage>
</organism>
<dbReference type="GeneID" id="26254739"/>
<evidence type="ECO:0000313" key="4">
    <source>
        <dbReference type="Proteomes" id="UP000054337"/>
    </source>
</evidence>
<dbReference type="Proteomes" id="UP000054337">
    <property type="component" value="Unassembled WGS sequence"/>
</dbReference>
<protein>
    <recommendedName>
        <fullName evidence="2">DUF7918 domain-containing protein</fullName>
    </recommendedName>
</protein>
<feature type="compositionally biased region" description="Basic residues" evidence="1">
    <location>
        <begin position="538"/>
        <end position="555"/>
    </location>
</feature>
<feature type="compositionally biased region" description="Low complexity" evidence="1">
    <location>
        <begin position="514"/>
        <end position="529"/>
    </location>
</feature>
<feature type="compositionally biased region" description="Pro residues" evidence="1">
    <location>
        <begin position="827"/>
        <end position="842"/>
    </location>
</feature>
<dbReference type="EMBL" id="KI968843">
    <property type="protein sequence ID" value="EUN21546.1"/>
    <property type="molecule type" value="Genomic_DNA"/>
</dbReference>
<feature type="region of interest" description="Disordered" evidence="1">
    <location>
        <begin position="426"/>
        <end position="448"/>
    </location>
</feature>
<reference evidence="3 4" key="1">
    <citation type="journal article" date="2013" name="PLoS Genet.">
        <title>Comparative genome structure, secondary metabolite, and effector coding capacity across Cochliobolus pathogens.</title>
        <authorList>
            <person name="Condon B.J."/>
            <person name="Leng Y."/>
            <person name="Wu D."/>
            <person name="Bushley K.E."/>
            <person name="Ohm R.A."/>
            <person name="Otillar R."/>
            <person name="Martin J."/>
            <person name="Schackwitz W."/>
            <person name="Grimwood J."/>
            <person name="MohdZainudin N."/>
            <person name="Xue C."/>
            <person name="Wang R."/>
            <person name="Manning V.A."/>
            <person name="Dhillon B."/>
            <person name="Tu Z.J."/>
            <person name="Steffenson B.J."/>
            <person name="Salamov A."/>
            <person name="Sun H."/>
            <person name="Lowry S."/>
            <person name="LaButti K."/>
            <person name="Han J."/>
            <person name="Copeland A."/>
            <person name="Lindquist E."/>
            <person name="Barry K."/>
            <person name="Schmutz J."/>
            <person name="Baker S.E."/>
            <person name="Ciuffetti L.M."/>
            <person name="Grigoriev I.V."/>
            <person name="Zhong S."/>
            <person name="Turgeon B.G."/>
        </authorList>
    </citation>
    <scope>NUCLEOTIDE SEQUENCE [LARGE SCALE GENOMIC DNA]</scope>
    <source>
        <strain evidence="3 4">FI3</strain>
    </source>
</reference>
<feature type="region of interest" description="Disordered" evidence="1">
    <location>
        <begin position="265"/>
        <end position="285"/>
    </location>
</feature>
<feature type="domain" description="DUF7918" evidence="2">
    <location>
        <begin position="44"/>
        <end position="154"/>
    </location>
</feature>
<accession>W7DZK9</accession>
<dbReference type="AlphaFoldDB" id="W7DZK9"/>
<feature type="region of interest" description="Disordered" evidence="1">
    <location>
        <begin position="474"/>
        <end position="570"/>
    </location>
</feature>
<feature type="region of interest" description="Disordered" evidence="1">
    <location>
        <begin position="685"/>
        <end position="850"/>
    </location>
</feature>
<dbReference type="HOGENOM" id="CLU_289690_0_0_1"/>
<proteinExistence type="predicted"/>
<evidence type="ECO:0000313" key="3">
    <source>
        <dbReference type="EMBL" id="EUN21546.1"/>
    </source>
</evidence>
<gene>
    <name evidence="3" type="ORF">COCVIDRAFT_31277</name>
</gene>
<feature type="compositionally biased region" description="Basic and acidic residues" evidence="1">
    <location>
        <begin position="316"/>
        <end position="344"/>
    </location>
</feature>
<name>W7DZK9_BIPV3</name>
<feature type="compositionally biased region" description="Polar residues" evidence="1">
    <location>
        <begin position="559"/>
        <end position="569"/>
    </location>
</feature>
<feature type="region of interest" description="Disordered" evidence="1">
    <location>
        <begin position="314"/>
        <end position="390"/>
    </location>
</feature>
<feature type="compositionally biased region" description="Basic and acidic residues" evidence="1">
    <location>
        <begin position="790"/>
        <end position="802"/>
    </location>
</feature>
<dbReference type="InterPro" id="IPR057678">
    <property type="entry name" value="DUF7918"/>
</dbReference>
<feature type="compositionally biased region" description="Basic residues" evidence="1">
    <location>
        <begin position="479"/>
        <end position="501"/>
    </location>
</feature>
<dbReference type="RefSeq" id="XP_014551123.1">
    <property type="nucleotide sequence ID" value="XM_014695637.1"/>
</dbReference>
<dbReference type="Pfam" id="PF25534">
    <property type="entry name" value="DUF7918"/>
    <property type="match status" value="1"/>
</dbReference>
<sequence>MPSLKDLNCSIELSQPQHALPEYGTIYGDGFVETFVPIPNQPQSFSIHLTSNTFIAPGIAIFVYVDGIYQCNRNRQNIKPRKLSDSRSLVDFRVRQKEERQKDGSMIAREWTFDNLDIASADDASNLHSPATLDNIGCIEVVVLRCAGSRDTKSASAINLDGAGDWPDHRFSLGDSPSSHNRSMYDDRGPFFNNSHNISGPPAPWSSYRAPYAETLQSHESSKTQIQYNTLPVRNKSSRVFMTRHSTSGSRYSEAISPRARRLESLPSSGFQYGSGPIPPDRKVAHRDDHMITTPETSGVDPVWLKNVLKTAVKQGVEESRRVEAQSARHDRDSDHSSQKEDKTSQAPGAWPESPHTATVQVPHSFRASPSKRNQRSDRASDWVQSPNGWGQVEIKSKTGAHANQSEDHLWETEISSYGNGWHSCEETPSDSWDTDETWETSRGREWKDSSQLEIPLATIAAPYSNAQIVSRASSYIHPQRRSTHTSRRHQSRSKSQSRLRKRDETSLEYRRWAGSASPAYSTSSSSSSDNTIQPSHSRSHIQTLRKRSKSRVRPSKSTQSYHGRTSSRYPLCAENLKRIDSEQIPAPSAITRAIPDVQSHPDIALPTHTQSRRPSRHDHGGISASGVPAWPAAVNDTSNMFPAPYAPSAKEYAWDAIGSGEKDRHSIASSTWDSNRVHSWAVATSQDSTWATEKPKSPGKNAWYSTSDDEDGDIKWTIPPTGHKSPEPTRWQDIIKPTPPSDAKKSKSKSKYKKNDSSALQELKGVLEMSLGKEQKNGGMKGTNVSRPAIHEEKDEKDNKAKQPGHTTTPHRHKCSKSPTKSRVQPPKPHWRFPPPPPPASLLPSPSSQSAIIAAATSKKGTKHFVHTSTPIPYGHAIARPEYVDSLEKPYAVFRFKYRSLDALKKLGVLGGDLEEAKKDGQ</sequence>
<keyword evidence="4" id="KW-1185">Reference proteome</keyword>
<evidence type="ECO:0000259" key="2">
    <source>
        <dbReference type="Pfam" id="PF25534"/>
    </source>
</evidence>
<feature type="compositionally biased region" description="Basic and acidic residues" evidence="1">
    <location>
        <begin position="502"/>
        <end position="512"/>
    </location>
</feature>
<feature type="region of interest" description="Disordered" evidence="1">
    <location>
        <begin position="608"/>
        <end position="628"/>
    </location>
</feature>
<evidence type="ECO:0000256" key="1">
    <source>
        <dbReference type="SAM" id="MobiDB-lite"/>
    </source>
</evidence>